<dbReference type="Proteomes" id="UP000600026">
    <property type="component" value="Unassembled WGS sequence"/>
</dbReference>
<organism evidence="1 2">
    <name type="scientific">Streptomyces xanthophaeus</name>
    <dbReference type="NCBI Taxonomy" id="67385"/>
    <lineage>
        <taxon>Bacteria</taxon>
        <taxon>Bacillati</taxon>
        <taxon>Actinomycetota</taxon>
        <taxon>Actinomycetes</taxon>
        <taxon>Kitasatosporales</taxon>
        <taxon>Streptomycetaceae</taxon>
        <taxon>Streptomyces</taxon>
    </lineage>
</organism>
<evidence type="ECO:0000313" key="2">
    <source>
        <dbReference type="Proteomes" id="UP000600026"/>
    </source>
</evidence>
<dbReference type="AlphaFoldDB" id="A0A919L9X8"/>
<accession>A0A919L9X8</accession>
<name>A0A919L9X8_9ACTN</name>
<evidence type="ECO:0000313" key="1">
    <source>
        <dbReference type="EMBL" id="GHI84603.1"/>
    </source>
</evidence>
<gene>
    <name evidence="1" type="ORF">Sxan_19670</name>
</gene>
<reference evidence="1" key="1">
    <citation type="submission" date="2020-09" db="EMBL/GenBank/DDBJ databases">
        <title>Whole genome shotgun sequence of Streptomyces xanthophaeus NBRC 12829.</title>
        <authorList>
            <person name="Komaki H."/>
            <person name="Tamura T."/>
        </authorList>
    </citation>
    <scope>NUCLEOTIDE SEQUENCE</scope>
    <source>
        <strain evidence="1">NBRC 12829</strain>
    </source>
</reference>
<comment type="caution">
    <text evidence="1">The sequence shown here is derived from an EMBL/GenBank/DDBJ whole genome shotgun (WGS) entry which is preliminary data.</text>
</comment>
<dbReference type="RefSeq" id="WP_031144716.1">
    <property type="nucleotide sequence ID" value="NZ_BNEE01000004.1"/>
</dbReference>
<sequence>MITMQLWEEALTRLCSVRLPQDDSAELPDALFDAVDALIEAYGADDVAEIVALAVHAGRATPGQAATFLNVAAWSGTDNGASMTRTLTDWVRRADDTVRLHLALHHEVYLLPTAEEMKTALTAIAARYPEHRARCETLIAGRRAD</sequence>
<keyword evidence="2" id="KW-1185">Reference proteome</keyword>
<protein>
    <submittedName>
        <fullName evidence="1">Uncharacterized protein</fullName>
    </submittedName>
</protein>
<dbReference type="OrthoDB" id="4241644at2"/>
<proteinExistence type="predicted"/>
<dbReference type="EMBL" id="BNEE01000004">
    <property type="protein sequence ID" value="GHI84603.1"/>
    <property type="molecule type" value="Genomic_DNA"/>
</dbReference>